<keyword evidence="4" id="KW-1185">Reference proteome</keyword>
<dbReference type="RefSeq" id="WP_377510979.1">
    <property type="nucleotide sequence ID" value="NZ_JBHSQS010000007.1"/>
</dbReference>
<dbReference type="InterPro" id="IPR050330">
    <property type="entry name" value="Bact_OuterMem_StrucFunc"/>
</dbReference>
<dbReference type="Pfam" id="PF00691">
    <property type="entry name" value="OmpA"/>
    <property type="match status" value="1"/>
</dbReference>
<sequence length="354" mass="36491">MSNKLNKLNKTKKPNTSTGKRRSLVGLIVAVLGLTVLMAAQQIPNRHRMEADLTQRSTQALQSAGLSDVQVTFTGRDGRLTAGSSAEADRALDVVRPLEGVRDAEAQVPAVVQAAVPVLPSALVAMGHGTASVSGTVPTDGSRAALVAAAGALGAESVEDRLTVDAGVTDTALTGLADVLRAFGRDSDGTTVQLDGGALTLTGRVSSEAHHDAVLAAARATGARVVDQIEVPDVQRQLRDLPQLTFASGGDALTSTSEASLVEVAQLLKANPSTHLRIEGHTDATGPAESNLILSRARAEAVHAFLAGQGITADRLSANGYGETRLKVPDTTAANRAVNRRVELIASSATSLTE</sequence>
<organism evidence="3 4">
    <name type="scientific">Micromonospora vulcania</name>
    <dbReference type="NCBI Taxonomy" id="1441873"/>
    <lineage>
        <taxon>Bacteria</taxon>
        <taxon>Bacillati</taxon>
        <taxon>Actinomycetota</taxon>
        <taxon>Actinomycetes</taxon>
        <taxon>Micromonosporales</taxon>
        <taxon>Micromonosporaceae</taxon>
        <taxon>Micromonospora</taxon>
    </lineage>
</organism>
<dbReference type="PROSITE" id="PS51123">
    <property type="entry name" value="OMPA_2"/>
    <property type="match status" value="1"/>
</dbReference>
<dbReference type="Proteomes" id="UP001596226">
    <property type="component" value="Unassembled WGS sequence"/>
</dbReference>
<name>A0ABW1H6Y7_9ACTN</name>
<evidence type="ECO:0000313" key="3">
    <source>
        <dbReference type="EMBL" id="MFC5924397.1"/>
    </source>
</evidence>
<dbReference type="InterPro" id="IPR007055">
    <property type="entry name" value="BON_dom"/>
</dbReference>
<dbReference type="InterPro" id="IPR036737">
    <property type="entry name" value="OmpA-like_sf"/>
</dbReference>
<dbReference type="EMBL" id="JBHSQS010000007">
    <property type="protein sequence ID" value="MFC5924397.1"/>
    <property type="molecule type" value="Genomic_DNA"/>
</dbReference>
<comment type="caution">
    <text evidence="3">The sequence shown here is derived from an EMBL/GenBank/DDBJ whole genome shotgun (WGS) entry which is preliminary data.</text>
</comment>
<dbReference type="Gene3D" id="3.40.1520.20">
    <property type="match status" value="1"/>
</dbReference>
<dbReference type="InterPro" id="IPR006665">
    <property type="entry name" value="OmpA-like"/>
</dbReference>
<feature type="domain" description="OmpA-like" evidence="2">
    <location>
        <begin position="233"/>
        <end position="350"/>
    </location>
</feature>
<dbReference type="SUPFAM" id="SSF103088">
    <property type="entry name" value="OmpA-like"/>
    <property type="match status" value="1"/>
</dbReference>
<accession>A0ABW1H6Y7</accession>
<gene>
    <name evidence="3" type="ORF">ACFQGL_13690</name>
</gene>
<dbReference type="CDD" id="cd07185">
    <property type="entry name" value="OmpA_C-like"/>
    <property type="match status" value="1"/>
</dbReference>
<reference evidence="4" key="1">
    <citation type="journal article" date="2019" name="Int. J. Syst. Evol. Microbiol.">
        <title>The Global Catalogue of Microorganisms (GCM) 10K type strain sequencing project: providing services to taxonomists for standard genome sequencing and annotation.</title>
        <authorList>
            <consortium name="The Broad Institute Genomics Platform"/>
            <consortium name="The Broad Institute Genome Sequencing Center for Infectious Disease"/>
            <person name="Wu L."/>
            <person name="Ma J."/>
        </authorList>
    </citation>
    <scope>NUCLEOTIDE SEQUENCE [LARGE SCALE GENOMIC DNA]</scope>
    <source>
        <strain evidence="4">CGMCC 4.7144</strain>
    </source>
</reference>
<dbReference type="PANTHER" id="PTHR30329">
    <property type="entry name" value="STATOR ELEMENT OF FLAGELLAR MOTOR COMPLEX"/>
    <property type="match status" value="1"/>
</dbReference>
<keyword evidence="1" id="KW-0472">Membrane</keyword>
<evidence type="ECO:0000256" key="1">
    <source>
        <dbReference type="PROSITE-ProRule" id="PRU00473"/>
    </source>
</evidence>
<dbReference type="Gene3D" id="3.30.1330.60">
    <property type="entry name" value="OmpA-like domain"/>
    <property type="match status" value="1"/>
</dbReference>
<dbReference type="Pfam" id="PF04972">
    <property type="entry name" value="BON"/>
    <property type="match status" value="1"/>
</dbReference>
<evidence type="ECO:0000313" key="4">
    <source>
        <dbReference type="Proteomes" id="UP001596226"/>
    </source>
</evidence>
<dbReference type="PANTHER" id="PTHR30329:SF21">
    <property type="entry name" value="LIPOPROTEIN YIAD-RELATED"/>
    <property type="match status" value="1"/>
</dbReference>
<proteinExistence type="predicted"/>
<evidence type="ECO:0000259" key="2">
    <source>
        <dbReference type="PROSITE" id="PS51123"/>
    </source>
</evidence>
<protein>
    <submittedName>
        <fullName evidence="3">OmpA family protein</fullName>
    </submittedName>
</protein>